<reference evidence="2" key="1">
    <citation type="submission" date="2018-04" db="EMBL/GenBank/DDBJ databases">
        <authorList>
            <person name="Go L.Y."/>
            <person name="Mitchell J.A."/>
        </authorList>
    </citation>
    <scope>NUCLEOTIDE SEQUENCE</scope>
    <source>
        <tissue evidence="2">Whole organism</tissue>
    </source>
</reference>
<evidence type="ECO:0000256" key="1">
    <source>
        <dbReference type="SAM" id="SignalP"/>
    </source>
</evidence>
<name>A0A336LY68_CULSO</name>
<feature type="signal peptide" evidence="1">
    <location>
        <begin position="1"/>
        <end position="18"/>
    </location>
</feature>
<organism evidence="3">
    <name type="scientific">Culicoides sonorensis</name>
    <name type="common">Biting midge</name>
    <dbReference type="NCBI Taxonomy" id="179676"/>
    <lineage>
        <taxon>Eukaryota</taxon>
        <taxon>Metazoa</taxon>
        <taxon>Ecdysozoa</taxon>
        <taxon>Arthropoda</taxon>
        <taxon>Hexapoda</taxon>
        <taxon>Insecta</taxon>
        <taxon>Pterygota</taxon>
        <taxon>Neoptera</taxon>
        <taxon>Endopterygota</taxon>
        <taxon>Diptera</taxon>
        <taxon>Nematocera</taxon>
        <taxon>Chironomoidea</taxon>
        <taxon>Ceratopogonidae</taxon>
        <taxon>Ceratopogoninae</taxon>
        <taxon>Culicoides</taxon>
        <taxon>Monoculicoides</taxon>
    </lineage>
</organism>
<dbReference type="EMBL" id="UFQT01000302">
    <property type="protein sequence ID" value="SSX23016.1"/>
    <property type="molecule type" value="Genomic_DNA"/>
</dbReference>
<feature type="chain" id="PRO_5036062258" evidence="1">
    <location>
        <begin position="19"/>
        <end position="429"/>
    </location>
</feature>
<dbReference type="AlphaFoldDB" id="A0A336LY68"/>
<evidence type="ECO:0000313" key="2">
    <source>
        <dbReference type="EMBL" id="SSX02642.1"/>
    </source>
</evidence>
<dbReference type="EMBL" id="UFQS01000302">
    <property type="protein sequence ID" value="SSX02642.1"/>
    <property type="molecule type" value="Genomic_DNA"/>
</dbReference>
<sequence>MIPPNILIISCLTILVYGEQYTNLDYNEPTSSSIENEMKVTEQSFSLLNLKETTKPFPVNNDLKDAPPESANQDYINESSEVQENLFITVDDMESTGTEYRIPVTNLYSMSSSALDYTISEEARLGAENFNEKSTTSTTPKTTTSQIKEAPLVTLTPTTRVSTKSSSASPRIKMGKTIKTYKSSADQVLRQFVENSYLRHPVACIIDTTESNLRKAQMLWNATLRSNAPLDILLSGYNSTGIGGIYSFKNTKTLLTGLSSMKESSQTTESGKAFNAILKASELIPYDSAIFLSTDTDPTDFEKFGRAATVLIKKRIRLYLIWFGETSFEENETSERQGRTGGKLGELSLSTGGEILHIPNDALDKNGDLGLITLFARTGIQEMLDYEIPVVEPPTIQPLFTTKSPVPVQSTPIFEPISEFFVNELPQSL</sequence>
<accession>A0A336LY68</accession>
<protein>
    <submittedName>
        <fullName evidence="3">CSON008037 protein</fullName>
    </submittedName>
</protein>
<dbReference type="VEuPathDB" id="VectorBase:CSON008037"/>
<proteinExistence type="predicted"/>
<gene>
    <name evidence="3" type="primary">CSON008037</name>
</gene>
<evidence type="ECO:0000313" key="3">
    <source>
        <dbReference type="EMBL" id="SSX23016.1"/>
    </source>
</evidence>
<keyword evidence="1" id="KW-0732">Signal</keyword>
<reference evidence="3" key="2">
    <citation type="submission" date="2018-07" db="EMBL/GenBank/DDBJ databases">
        <authorList>
            <person name="Quirk P.G."/>
            <person name="Krulwich T.A."/>
        </authorList>
    </citation>
    <scope>NUCLEOTIDE SEQUENCE</scope>
</reference>